<dbReference type="EMBL" id="JANIDW010000002">
    <property type="protein sequence ID" value="MCX5614528.1"/>
    <property type="molecule type" value="Genomic_DNA"/>
</dbReference>
<accession>A0ABT3W6W3</accession>
<protein>
    <submittedName>
        <fullName evidence="2">Uncharacterized protein</fullName>
    </submittedName>
</protein>
<keyword evidence="3" id="KW-1185">Reference proteome</keyword>
<keyword evidence="1" id="KW-0812">Transmembrane</keyword>
<proteinExistence type="predicted"/>
<evidence type="ECO:0000313" key="3">
    <source>
        <dbReference type="Proteomes" id="UP001165648"/>
    </source>
</evidence>
<sequence>MKATAGPVNLTNLSKLARMLWPKGDNEVFVLDGKCLILFHVVIVMLLIVFHWKLISLQDF</sequence>
<evidence type="ECO:0000313" key="2">
    <source>
        <dbReference type="EMBL" id="MCX5614528.1"/>
    </source>
</evidence>
<reference evidence="2 3" key="1">
    <citation type="submission" date="2022-07" db="EMBL/GenBank/DDBJ databases">
        <title>Bombella genomes.</title>
        <authorList>
            <person name="Harer L."/>
            <person name="Styblova S."/>
            <person name="Ehrmann M."/>
        </authorList>
    </citation>
    <scope>NUCLEOTIDE SEQUENCE [LARGE SCALE GENOMIC DNA]</scope>
    <source>
        <strain evidence="2 3">TMW 2.2558</strain>
    </source>
</reference>
<keyword evidence="1" id="KW-0472">Membrane</keyword>
<dbReference type="Proteomes" id="UP001165648">
    <property type="component" value="Unassembled WGS sequence"/>
</dbReference>
<dbReference type="RefSeq" id="WP_099026604.1">
    <property type="nucleotide sequence ID" value="NZ_JANIDW010000002.1"/>
</dbReference>
<gene>
    <name evidence="2" type="ORF">NQF64_04630</name>
</gene>
<keyword evidence="1" id="KW-1133">Transmembrane helix</keyword>
<organism evidence="2 3">
    <name type="scientific">Bombella saccharophila</name>
    <dbReference type="NCBI Taxonomy" id="2967338"/>
    <lineage>
        <taxon>Bacteria</taxon>
        <taxon>Pseudomonadati</taxon>
        <taxon>Pseudomonadota</taxon>
        <taxon>Alphaproteobacteria</taxon>
        <taxon>Acetobacterales</taxon>
        <taxon>Acetobacteraceae</taxon>
        <taxon>Bombella</taxon>
    </lineage>
</organism>
<evidence type="ECO:0000256" key="1">
    <source>
        <dbReference type="SAM" id="Phobius"/>
    </source>
</evidence>
<comment type="caution">
    <text evidence="2">The sequence shown here is derived from an EMBL/GenBank/DDBJ whole genome shotgun (WGS) entry which is preliminary data.</text>
</comment>
<feature type="transmembrane region" description="Helical" evidence="1">
    <location>
        <begin position="36"/>
        <end position="55"/>
    </location>
</feature>
<name>A0ABT3W6W3_9PROT</name>